<evidence type="ECO:0000313" key="8">
    <source>
        <dbReference type="Proteomes" id="UP000799440"/>
    </source>
</evidence>
<dbReference type="GO" id="GO:0030870">
    <property type="term" value="C:Mre11 complex"/>
    <property type="evidence" value="ECO:0007669"/>
    <property type="project" value="InterPro"/>
</dbReference>
<evidence type="ECO:0000256" key="5">
    <source>
        <dbReference type="SAM" id="MobiDB-lite"/>
    </source>
</evidence>
<dbReference type="Proteomes" id="UP000799440">
    <property type="component" value="Unassembled WGS sequence"/>
</dbReference>
<dbReference type="InterPro" id="IPR032429">
    <property type="entry name" value="Nibrin_BRCT2"/>
</dbReference>
<dbReference type="InterPro" id="IPR040227">
    <property type="entry name" value="Nibrin-rel"/>
</dbReference>
<organism evidence="7 8">
    <name type="scientific">Sporormia fimetaria CBS 119925</name>
    <dbReference type="NCBI Taxonomy" id="1340428"/>
    <lineage>
        <taxon>Eukaryota</taxon>
        <taxon>Fungi</taxon>
        <taxon>Dikarya</taxon>
        <taxon>Ascomycota</taxon>
        <taxon>Pezizomycotina</taxon>
        <taxon>Dothideomycetes</taxon>
        <taxon>Pleosporomycetidae</taxon>
        <taxon>Pleosporales</taxon>
        <taxon>Sporormiaceae</taxon>
        <taxon>Sporormia</taxon>
    </lineage>
</organism>
<dbReference type="GO" id="GO:0007095">
    <property type="term" value="P:mitotic G2 DNA damage checkpoint signaling"/>
    <property type="evidence" value="ECO:0007669"/>
    <property type="project" value="InterPro"/>
</dbReference>
<protein>
    <recommendedName>
        <fullName evidence="6">FHA domain-containing protein</fullName>
    </recommendedName>
</protein>
<keyword evidence="2" id="KW-0227">DNA damage</keyword>
<dbReference type="InterPro" id="IPR000253">
    <property type="entry name" value="FHA_dom"/>
</dbReference>
<dbReference type="PANTHER" id="PTHR12162:SF0">
    <property type="entry name" value="NIBRIN"/>
    <property type="match status" value="1"/>
</dbReference>
<sequence length="808" mass="90705">MWLLEHETLFEGKRLWLRPGSQHLFGRTSSSKGEKNEDAKNVSIPVKAVSRQHLMLKVLDVQAGDGTKLHTRSKIEITDLSCRQGTVIDGTRKLLSTKDGNTYTAYDKAVLEGTEHRIRLVHSYPEFKVTWHPVVFTFASKDGRDRAPKLHTLDIKTSSEFVHDHTTHVVTMKRNLPRVLQGLTTARHVVTPKFLDALVSVATPQVGNPEEYAASNLEEDFNAWWPKEADYLPPIGAEPVKRPAEVLKPNTDRATVFSGLTFVFLNENQYNSLSEPIFSGGGKALFFNLQFGETTVDKYVDYVRNTAGEKSRNSERSARLPVVTIRFSSYPEGMEEWAVNFLGGVDQALNQRSVQQNELLDAILMVDTSSLRRLPEMVSDTPVQGASSSMRSGSSSGNNSLSLSAPPSQPAEPSSTPAPAAEEPAKLIPRKRPIRRGVTQSRFTGFDDYELPPKARKTEEDSVMVDAQESVPRQTQASALESQEPITLTQVSRPHQSQVVETVEKLDPDELFPAAAALRKRRAAAVAAAERDASASLEPQTATTQTNSKIQLLERAQKAKSKAIESIDVREETKRRVQAEAEKRQAEEESLRQGLEGVEISDIRPELQIEEMPVMQRQRQRGSVQPNQGAANDRWNDEWNGRKNFKRFRRRGAQAAPQPRRTLIAVQEVPPKRSFGLGDTFFLEEHDSSRRSEQRQEERRRVPTQTQESESEPEQGFTRNRRRGRPEVINVEDSANEAETQASTSTLRSRTQRVAETQMSEPRTTTHRKRPPAAAAPAGQPASKRSRPARTHDDSDAEETGFRLRRRR</sequence>
<feature type="compositionally biased region" description="Low complexity" evidence="5">
    <location>
        <begin position="386"/>
        <end position="422"/>
    </location>
</feature>
<dbReference type="PROSITE" id="PS50006">
    <property type="entry name" value="FHA_DOMAIN"/>
    <property type="match status" value="1"/>
</dbReference>
<dbReference type="EMBL" id="MU006561">
    <property type="protein sequence ID" value="KAF2751757.1"/>
    <property type="molecule type" value="Genomic_DNA"/>
</dbReference>
<keyword evidence="4" id="KW-0539">Nucleus</keyword>
<evidence type="ECO:0000256" key="3">
    <source>
        <dbReference type="ARBA" id="ARBA00023204"/>
    </source>
</evidence>
<feature type="region of interest" description="Disordered" evidence="5">
    <location>
        <begin position="570"/>
        <end position="597"/>
    </location>
</feature>
<keyword evidence="8" id="KW-1185">Reference proteome</keyword>
<dbReference type="GO" id="GO:0000724">
    <property type="term" value="P:double-strand break repair via homologous recombination"/>
    <property type="evidence" value="ECO:0007669"/>
    <property type="project" value="TreeGrafter"/>
</dbReference>
<feature type="region of interest" description="Disordered" evidence="5">
    <location>
        <begin position="375"/>
        <end position="462"/>
    </location>
</feature>
<gene>
    <name evidence="7" type="ORF">M011DRAFT_394370</name>
</gene>
<accession>A0A6A6VRA7</accession>
<reference evidence="7" key="1">
    <citation type="journal article" date="2020" name="Stud. Mycol.">
        <title>101 Dothideomycetes genomes: a test case for predicting lifestyles and emergence of pathogens.</title>
        <authorList>
            <person name="Haridas S."/>
            <person name="Albert R."/>
            <person name="Binder M."/>
            <person name="Bloem J."/>
            <person name="Labutti K."/>
            <person name="Salamov A."/>
            <person name="Andreopoulos B."/>
            <person name="Baker S."/>
            <person name="Barry K."/>
            <person name="Bills G."/>
            <person name="Bluhm B."/>
            <person name="Cannon C."/>
            <person name="Castanera R."/>
            <person name="Culley D."/>
            <person name="Daum C."/>
            <person name="Ezra D."/>
            <person name="Gonzalez J."/>
            <person name="Henrissat B."/>
            <person name="Kuo A."/>
            <person name="Liang C."/>
            <person name="Lipzen A."/>
            <person name="Lutzoni F."/>
            <person name="Magnuson J."/>
            <person name="Mondo S."/>
            <person name="Nolan M."/>
            <person name="Ohm R."/>
            <person name="Pangilinan J."/>
            <person name="Park H.-J."/>
            <person name="Ramirez L."/>
            <person name="Alfaro M."/>
            <person name="Sun H."/>
            <person name="Tritt A."/>
            <person name="Yoshinaga Y."/>
            <person name="Zwiers L.-H."/>
            <person name="Turgeon B."/>
            <person name="Goodwin S."/>
            <person name="Spatafora J."/>
            <person name="Crous P."/>
            <person name="Grigoriev I."/>
        </authorList>
    </citation>
    <scope>NUCLEOTIDE SEQUENCE</scope>
    <source>
        <strain evidence="7">CBS 119925</strain>
    </source>
</reference>
<feature type="compositionally biased region" description="Basic residues" evidence="5">
    <location>
        <begin position="643"/>
        <end position="652"/>
    </location>
</feature>
<evidence type="ECO:0000256" key="2">
    <source>
        <dbReference type="ARBA" id="ARBA00022763"/>
    </source>
</evidence>
<evidence type="ECO:0000256" key="4">
    <source>
        <dbReference type="ARBA" id="ARBA00023242"/>
    </source>
</evidence>
<proteinExistence type="predicted"/>
<evidence type="ECO:0000259" key="6">
    <source>
        <dbReference type="PROSITE" id="PS50006"/>
    </source>
</evidence>
<dbReference type="InterPro" id="IPR043014">
    <property type="entry name" value="Nibrin_BRCT2_sf"/>
</dbReference>
<feature type="compositionally biased region" description="Basic and acidic residues" evidence="5">
    <location>
        <begin position="570"/>
        <end position="591"/>
    </location>
</feature>
<feature type="compositionally biased region" description="Polar residues" evidence="5">
    <location>
        <begin position="621"/>
        <end position="630"/>
    </location>
</feature>
<name>A0A6A6VRA7_9PLEO</name>
<comment type="subcellular location">
    <subcellularLocation>
        <location evidence="1">Nucleus</location>
    </subcellularLocation>
</comment>
<feature type="region of interest" description="Disordered" evidence="5">
    <location>
        <begin position="615"/>
        <end position="808"/>
    </location>
</feature>
<feature type="domain" description="FHA" evidence="6">
    <location>
        <begin position="23"/>
        <end position="93"/>
    </location>
</feature>
<dbReference type="PANTHER" id="PTHR12162">
    <property type="entry name" value="NIBRIN-RELATED"/>
    <property type="match status" value="1"/>
</dbReference>
<feature type="compositionally biased region" description="Low complexity" evidence="5">
    <location>
        <begin position="772"/>
        <end position="782"/>
    </location>
</feature>
<dbReference type="Gene3D" id="3.40.50.10980">
    <property type="entry name" value="Nibrin, BRCT2 domain"/>
    <property type="match status" value="1"/>
</dbReference>
<dbReference type="Pfam" id="PF16508">
    <property type="entry name" value="NIBRIN_BRCT_II"/>
    <property type="match status" value="1"/>
</dbReference>
<dbReference type="OrthoDB" id="552194at2759"/>
<dbReference type="Gene3D" id="2.60.200.20">
    <property type="match status" value="1"/>
</dbReference>
<feature type="compositionally biased region" description="Polar residues" evidence="5">
    <location>
        <begin position="737"/>
        <end position="763"/>
    </location>
</feature>
<dbReference type="AlphaFoldDB" id="A0A6A6VRA7"/>
<dbReference type="GO" id="GO:0003684">
    <property type="term" value="F:damaged DNA binding"/>
    <property type="evidence" value="ECO:0007669"/>
    <property type="project" value="TreeGrafter"/>
</dbReference>
<evidence type="ECO:0000313" key="7">
    <source>
        <dbReference type="EMBL" id="KAF2751757.1"/>
    </source>
</evidence>
<feature type="compositionally biased region" description="Basic and acidic residues" evidence="5">
    <location>
        <begin position="451"/>
        <end position="460"/>
    </location>
</feature>
<keyword evidence="3" id="KW-0234">DNA repair</keyword>
<evidence type="ECO:0000256" key="1">
    <source>
        <dbReference type="ARBA" id="ARBA00004123"/>
    </source>
</evidence>
<feature type="compositionally biased region" description="Basic and acidic residues" evidence="5">
    <location>
        <begin position="683"/>
        <end position="701"/>
    </location>
</feature>